<dbReference type="EMBL" id="JANBPG010000951">
    <property type="protein sequence ID" value="KAJ1892684.1"/>
    <property type="molecule type" value="Genomic_DNA"/>
</dbReference>
<reference evidence="1" key="1">
    <citation type="submission" date="2022-07" db="EMBL/GenBank/DDBJ databases">
        <title>Phylogenomic reconstructions and comparative analyses of Kickxellomycotina fungi.</title>
        <authorList>
            <person name="Reynolds N.K."/>
            <person name="Stajich J.E."/>
            <person name="Barry K."/>
            <person name="Grigoriev I.V."/>
            <person name="Crous P."/>
            <person name="Smith M.E."/>
        </authorList>
    </citation>
    <scope>NUCLEOTIDE SEQUENCE</scope>
    <source>
        <strain evidence="1">Benny 63K</strain>
    </source>
</reference>
<dbReference type="Proteomes" id="UP001150581">
    <property type="component" value="Unassembled WGS sequence"/>
</dbReference>
<comment type="caution">
    <text evidence="1">The sequence shown here is derived from an EMBL/GenBank/DDBJ whole genome shotgun (WGS) entry which is preliminary data.</text>
</comment>
<gene>
    <name evidence="1" type="ORF">LPJ66_006195</name>
</gene>
<keyword evidence="2" id="KW-1185">Reference proteome</keyword>
<accession>A0ACC1IG49</accession>
<name>A0ACC1IG49_9FUNG</name>
<organism evidence="1 2">
    <name type="scientific">Kickxella alabastrina</name>
    <dbReference type="NCBI Taxonomy" id="61397"/>
    <lineage>
        <taxon>Eukaryota</taxon>
        <taxon>Fungi</taxon>
        <taxon>Fungi incertae sedis</taxon>
        <taxon>Zoopagomycota</taxon>
        <taxon>Kickxellomycotina</taxon>
        <taxon>Kickxellomycetes</taxon>
        <taxon>Kickxellales</taxon>
        <taxon>Kickxellaceae</taxon>
        <taxon>Kickxella</taxon>
    </lineage>
</organism>
<evidence type="ECO:0000313" key="2">
    <source>
        <dbReference type="Proteomes" id="UP001150581"/>
    </source>
</evidence>
<proteinExistence type="predicted"/>
<sequence>MPPIKRKRGPPPSVHLNEIQIPAKRSAIRQRTQHWTEAEKERVFEKLQTGRVSITSIAEHVGPTKSLGQVAEFLEYMQLWSRLLPASEEPLPPPPEAECAPVDPLVSIKEEAKIIMSAHREDKETIEGFATNEIEILRYMHRLSDTAIRFKMFDTKFGLLLAQMLAGKDETAVAIEAYAELGKALEFFVRKVYKEAISICAFYRPFKFFDTRKIFSMNKDHINEAVVACGFEVGKPFPVLMNELLEKYVDDDVLAELAAQNTSEPIETNGKPSEAIESEDESETSEDSDSGDSDSGDIEDGGDSEDGEDSEDSEDNENKETTEQSPELSDDKPTTAHNVSSGVPSPPLCGKTDSVAFSNSDSDSAVSDIGSDAFVIHDDPSYYSSAKDVVSDSDYGGDSDGSETQRSDEVSDSY</sequence>
<protein>
    <submittedName>
        <fullName evidence="1">Uncharacterized protein</fullName>
    </submittedName>
</protein>
<evidence type="ECO:0000313" key="1">
    <source>
        <dbReference type="EMBL" id="KAJ1892684.1"/>
    </source>
</evidence>